<protein>
    <submittedName>
        <fullName evidence="2">Uncharacterized protein</fullName>
    </submittedName>
</protein>
<accession>A0A1F6PB50</accession>
<feature type="transmembrane region" description="Helical" evidence="1">
    <location>
        <begin position="31"/>
        <end position="49"/>
    </location>
</feature>
<organism evidence="2 3">
    <name type="scientific">Candidatus Magasanikbacteria bacterium RIFOXYD1_FULL_40_23</name>
    <dbReference type="NCBI Taxonomy" id="1798705"/>
    <lineage>
        <taxon>Bacteria</taxon>
        <taxon>Candidatus Magasanikiibacteriota</taxon>
    </lineage>
</organism>
<keyword evidence="1" id="KW-1133">Transmembrane helix</keyword>
<evidence type="ECO:0000313" key="3">
    <source>
        <dbReference type="Proteomes" id="UP000176634"/>
    </source>
</evidence>
<gene>
    <name evidence="2" type="ORF">A2563_02195</name>
</gene>
<proteinExistence type="predicted"/>
<keyword evidence="1" id="KW-0472">Membrane</keyword>
<dbReference type="AlphaFoldDB" id="A0A1F6PB50"/>
<dbReference type="Proteomes" id="UP000176634">
    <property type="component" value="Unassembled WGS sequence"/>
</dbReference>
<comment type="caution">
    <text evidence="2">The sequence shown here is derived from an EMBL/GenBank/DDBJ whole genome shotgun (WGS) entry which is preliminary data.</text>
</comment>
<dbReference type="EMBL" id="MFRA01000001">
    <property type="protein sequence ID" value="OGH93397.1"/>
    <property type="molecule type" value="Genomic_DNA"/>
</dbReference>
<evidence type="ECO:0000313" key="2">
    <source>
        <dbReference type="EMBL" id="OGH93397.1"/>
    </source>
</evidence>
<keyword evidence="1" id="KW-0812">Transmembrane</keyword>
<reference evidence="2 3" key="1">
    <citation type="journal article" date="2016" name="Nat. Commun.">
        <title>Thousands of microbial genomes shed light on interconnected biogeochemical processes in an aquifer system.</title>
        <authorList>
            <person name="Anantharaman K."/>
            <person name="Brown C.T."/>
            <person name="Hug L.A."/>
            <person name="Sharon I."/>
            <person name="Castelle C.J."/>
            <person name="Probst A.J."/>
            <person name="Thomas B.C."/>
            <person name="Singh A."/>
            <person name="Wilkins M.J."/>
            <person name="Karaoz U."/>
            <person name="Brodie E.L."/>
            <person name="Williams K.H."/>
            <person name="Hubbard S.S."/>
            <person name="Banfield J.F."/>
        </authorList>
    </citation>
    <scope>NUCLEOTIDE SEQUENCE [LARGE SCALE GENOMIC DNA]</scope>
</reference>
<dbReference type="STRING" id="1798705.A2563_02195"/>
<evidence type="ECO:0000256" key="1">
    <source>
        <dbReference type="SAM" id="Phobius"/>
    </source>
</evidence>
<name>A0A1F6PB50_9BACT</name>
<sequence length="104" mass="11164">MCDDKMGCGNKEGGSCCGGGKTGCGWGHKSLLHWVIGAVVLIIVFCFGYKLGVLRGYFGGWGYDNYGGYNMMYRNGNFGPGMMSGWRNVGAPVENTVVSTTEKK</sequence>